<dbReference type="OrthoDB" id="3197274at2"/>
<dbReference type="PATRIC" id="fig|1286635.3.peg.1622"/>
<gene>
    <name evidence="1" type="ORF">Dpo_3c00620</name>
</gene>
<keyword evidence="1" id="KW-0489">Methyltransferase</keyword>
<dbReference type="GO" id="GO:0032259">
    <property type="term" value="P:methylation"/>
    <property type="evidence" value="ECO:0007669"/>
    <property type="project" value="UniProtKB-KW"/>
</dbReference>
<dbReference type="InterPro" id="IPR002052">
    <property type="entry name" value="DNA_methylase_N6_adenine_CS"/>
</dbReference>
<dbReference type="Proteomes" id="UP000014216">
    <property type="component" value="Unassembled WGS sequence"/>
</dbReference>
<organism evidence="1 2">
    <name type="scientific">Desulfotignum phosphitoxidans DSM 13687</name>
    <dbReference type="NCBI Taxonomy" id="1286635"/>
    <lineage>
        <taxon>Bacteria</taxon>
        <taxon>Pseudomonadati</taxon>
        <taxon>Thermodesulfobacteriota</taxon>
        <taxon>Desulfobacteria</taxon>
        <taxon>Desulfobacterales</taxon>
        <taxon>Desulfobacteraceae</taxon>
        <taxon>Desulfotignum</taxon>
    </lineage>
</organism>
<dbReference type="InterPro" id="IPR029063">
    <property type="entry name" value="SAM-dependent_MTases_sf"/>
</dbReference>
<dbReference type="EMBL" id="APJX01000003">
    <property type="protein sequence ID" value="EMS79920.1"/>
    <property type="molecule type" value="Genomic_DNA"/>
</dbReference>
<dbReference type="RefSeq" id="WP_006965248.1">
    <property type="nucleotide sequence ID" value="NZ_APJX01000003.1"/>
</dbReference>
<evidence type="ECO:0000313" key="2">
    <source>
        <dbReference type="Proteomes" id="UP000014216"/>
    </source>
</evidence>
<reference evidence="1 2" key="1">
    <citation type="journal article" date="2013" name="Genome Announc.">
        <title>Draft Genome Sequence of Desulfotignum phosphitoxidans DSM 13687 Strain FiPS-3.</title>
        <authorList>
            <person name="Poehlein A."/>
            <person name="Daniel R."/>
            <person name="Simeonova D.D."/>
        </authorList>
    </citation>
    <scope>NUCLEOTIDE SEQUENCE [LARGE SCALE GENOMIC DNA]</scope>
    <source>
        <strain evidence="1 2">DSM 13687</strain>
    </source>
</reference>
<proteinExistence type="predicted"/>
<keyword evidence="2" id="KW-1185">Reference proteome</keyword>
<dbReference type="Gene3D" id="3.40.50.150">
    <property type="entry name" value="Vaccinia Virus protein VP39"/>
    <property type="match status" value="2"/>
</dbReference>
<name>S0FZ27_9BACT</name>
<dbReference type="PROSITE" id="PS00092">
    <property type="entry name" value="N6_MTASE"/>
    <property type="match status" value="1"/>
</dbReference>
<accession>S0FZ27</accession>
<evidence type="ECO:0000313" key="1">
    <source>
        <dbReference type="EMBL" id="EMS79920.1"/>
    </source>
</evidence>
<keyword evidence="1" id="KW-0808">Transferase</keyword>
<dbReference type="SUPFAM" id="SSF53335">
    <property type="entry name" value="S-adenosyl-L-methionine-dependent methyltransferases"/>
    <property type="match status" value="2"/>
</dbReference>
<dbReference type="REBASE" id="65471">
    <property type="entry name" value="M.Dph13687ORF620P"/>
</dbReference>
<dbReference type="GO" id="GO:0008168">
    <property type="term" value="F:methyltransferase activity"/>
    <property type="evidence" value="ECO:0007669"/>
    <property type="project" value="UniProtKB-KW"/>
</dbReference>
<sequence>MIEKDFDIAFIADLALREKQVQQNYRPVIAVHKWFARRPGTLFRGLLLSEFLSNTPLREAFYQSINFSGLHVADPFMGGGTPMLEANRTGCDVTGFDINPMAYWVVKQEIEHLDLAAYTEAAADLRASLEAKIGHLYRTKCMICGSEKADVKYFLWIKHLNCKTCGKQIDLFQKYLIATDARHPENVFVCPVCGDLTESEDRKNPGPCRHCQADLRYEGPAKRGHCKCDHCGTDNRFPAPETGPLGHRVFAMEYYCRACKPSHTGRFFKKPDAKDIENIKDAENRWKAITPQFVPDDSIPSGDETNRLHRWGYRYYREMFNPRQLLGLELSSQLIARMPNERVRNALATNLSDLLRYQNMLCRYDTKVLKSLDIFSVHGFPVGLMQCESNFLGIVEPGRTLCVGSGGWANIIEKFKKAKAYCDHPFEVQVVGRKKKIIPIEKEWIGDRFNGTGCDDIRRVDISCRDAAAADLPDNSLDAVFTDPPYFGNVQYAELMDFCYVWLKKLVGQTSSAFSAPSTRNAEELTGNVDMGRDFTHFTHGLSTVFQRMAKALKNGSPLVFTYHHNKLEAYYPVAVGILDAGLVCSASLPCPGEMGGSIHINGTGSSIIDTVFVCRSTGTMQRKWLADSPREVAQIVQADLIYLKAGHVKPTPGDIRCIIFGHLVRLAIWSLRSGWEKDKPVASRIAKVGAWLLHFGRLVEIEQFIETVCDTTKDEVSLFAVNERIEKYGTDHDEIPF</sequence>
<dbReference type="AlphaFoldDB" id="S0FZ27"/>
<dbReference type="GO" id="GO:0003676">
    <property type="term" value="F:nucleic acid binding"/>
    <property type="evidence" value="ECO:0007669"/>
    <property type="project" value="InterPro"/>
</dbReference>
<protein>
    <submittedName>
        <fullName evidence="1">Adenine-specific DNA methylase containing a Zn-ribbon-like protein</fullName>
    </submittedName>
</protein>
<comment type="caution">
    <text evidence="1">The sequence shown here is derived from an EMBL/GenBank/DDBJ whole genome shotgun (WGS) entry which is preliminary data.</text>
</comment>